<organism evidence="15 16">
    <name type="scientific">Acetobacter pomorum</name>
    <dbReference type="NCBI Taxonomy" id="65959"/>
    <lineage>
        <taxon>Bacteria</taxon>
        <taxon>Pseudomonadati</taxon>
        <taxon>Pseudomonadota</taxon>
        <taxon>Alphaproteobacteria</taxon>
        <taxon>Acetobacterales</taxon>
        <taxon>Acetobacteraceae</taxon>
        <taxon>Acetobacter</taxon>
    </lineage>
</organism>
<evidence type="ECO:0000256" key="1">
    <source>
        <dbReference type="ARBA" id="ARBA00004429"/>
    </source>
</evidence>
<dbReference type="InterPro" id="IPR029044">
    <property type="entry name" value="Nucleotide-diphossugar_trans"/>
</dbReference>
<evidence type="ECO:0000256" key="12">
    <source>
        <dbReference type="SAM" id="MobiDB-lite"/>
    </source>
</evidence>
<evidence type="ECO:0000256" key="10">
    <source>
        <dbReference type="ARBA" id="ARBA00022989"/>
    </source>
</evidence>
<feature type="transmembrane region" description="Helical" evidence="13">
    <location>
        <begin position="460"/>
        <end position="481"/>
    </location>
</feature>
<keyword evidence="8 15" id="KW-0808">Transferase</keyword>
<evidence type="ECO:0000256" key="11">
    <source>
        <dbReference type="ARBA" id="ARBA00023136"/>
    </source>
</evidence>
<dbReference type="SUPFAM" id="SSF53448">
    <property type="entry name" value="Nucleotide-diphospho-sugar transferases"/>
    <property type="match status" value="1"/>
</dbReference>
<evidence type="ECO:0000256" key="9">
    <source>
        <dbReference type="ARBA" id="ARBA00022692"/>
    </source>
</evidence>
<dbReference type="GO" id="GO:0005886">
    <property type="term" value="C:plasma membrane"/>
    <property type="evidence" value="ECO:0007669"/>
    <property type="project" value="UniProtKB-SubCell"/>
</dbReference>
<dbReference type="RefSeq" id="WP_099542005.1">
    <property type="nucleotide sequence ID" value="NZ_PEBQ01000173.1"/>
</dbReference>
<feature type="transmembrane region" description="Helical" evidence="13">
    <location>
        <begin position="544"/>
        <end position="568"/>
    </location>
</feature>
<comment type="similarity">
    <text evidence="3">Belongs to the glycosyltransferase 2 family. OpgH subfamily.</text>
</comment>
<dbReference type="NCBIfam" id="NF003958">
    <property type="entry name" value="PRK05454.2-1"/>
    <property type="match status" value="1"/>
</dbReference>
<dbReference type="Pfam" id="PF13632">
    <property type="entry name" value="Glyco_trans_2_3"/>
    <property type="match status" value="1"/>
</dbReference>
<evidence type="ECO:0000256" key="7">
    <source>
        <dbReference type="ARBA" id="ARBA00022676"/>
    </source>
</evidence>
<feature type="region of interest" description="Disordered" evidence="12">
    <location>
        <begin position="40"/>
        <end position="61"/>
    </location>
</feature>
<feature type="transmembrane region" description="Helical" evidence="13">
    <location>
        <begin position="103"/>
        <end position="123"/>
    </location>
</feature>
<evidence type="ECO:0000256" key="13">
    <source>
        <dbReference type="SAM" id="Phobius"/>
    </source>
</evidence>
<dbReference type="Proteomes" id="UP000228751">
    <property type="component" value="Unassembled WGS sequence"/>
</dbReference>
<sequence length="771" mass="87254">MDASKADHLDAYPYLALSGLSPAEAHKEQERIQSWEDLSEWLDNNTPPDNTPPPDRTPIGTPIMETSWKAALRRRFFDLQAQGDKHVGEDPVWPKVVERRRRVTTFVSLALTALMTALSSMMISVQTSSTLLVDIIITLMAIMNFFMINVFAKLMIGTWHAIRGAKGNPWHPAHTACNPRSDAKVAILFPVYHEDPHRVVGGMIAVATSLLENVEAAGAHYEFFLLSDSRKPSYRIAELAALEQARQACPQIKFHYRWRTTNENAKLGNVTDFCRRWGKRYDYMLVMDADSIMNGKTIHTLLRMMEGNHRLGILQTNPTPVMRESLFGRMQQFAGGRYGSAFSYALQAMHMGHASYIGHNAMIRTQAFMENCLLPDLPGKKPWGGKPLSHDIIEAALMARAGYEVWFLPDIGGSYEEIPANIIGFMARERRWMQGNLQHTRFLFIDGLKKIHRENFVTGFMGYLSAPIWGIFLLISAPTMVSFIQSGKFSNEDIGKIEVPSIIMLIASIVFMFAPRILALILCIKQKKTASCGGTVKLITSMTLETIFTFFFAPLMMAFISKFVWLWAKRKSISWGTQQRDDEALSWSTCIKCFSWTTAIGIVCTIALYAEIQKVPAQSAALLSMASGHLLEPMSLFLWFFPILGGLSGSIIIARFTSRTFPILKKMKIFSIPEEINPPEEIKNTLIWTKELQLRVPDPENEVECFLYALKDKSFYLAQRARCRIKTHISAKIKQKLSKGEKLSLKEFMFALNEKACLDLLHQSHCEKHNA</sequence>
<dbReference type="InterPro" id="IPR001173">
    <property type="entry name" value="Glyco_trans_2-like"/>
</dbReference>
<keyword evidence="10 13" id="KW-1133">Transmembrane helix</keyword>
<comment type="subcellular location">
    <subcellularLocation>
        <location evidence="1">Cell inner membrane</location>
        <topology evidence="1">Multi-pass membrane protein</topology>
    </subcellularLocation>
</comment>
<evidence type="ECO:0000256" key="3">
    <source>
        <dbReference type="ARBA" id="ARBA00009337"/>
    </source>
</evidence>
<evidence type="ECO:0000256" key="5">
    <source>
        <dbReference type="ARBA" id="ARBA00022475"/>
    </source>
</evidence>
<evidence type="ECO:0000313" key="16">
    <source>
        <dbReference type="Proteomes" id="UP000228751"/>
    </source>
</evidence>
<dbReference type="CDD" id="cd04191">
    <property type="entry name" value="Glucan_BSP_MdoH"/>
    <property type="match status" value="1"/>
</dbReference>
<dbReference type="PANTHER" id="PTHR43867:SF5">
    <property type="entry name" value="GLUCANS BIOSYNTHESIS GLUCOSYLTRANSFERASE H"/>
    <property type="match status" value="1"/>
</dbReference>
<evidence type="ECO:0000259" key="14">
    <source>
        <dbReference type="Pfam" id="PF13632"/>
    </source>
</evidence>
<feature type="domain" description="Glycosyltransferase 2-like" evidence="14">
    <location>
        <begin position="285"/>
        <end position="513"/>
    </location>
</feature>
<dbReference type="GO" id="GO:0016758">
    <property type="term" value="F:hexosyltransferase activity"/>
    <property type="evidence" value="ECO:0007669"/>
    <property type="project" value="TreeGrafter"/>
</dbReference>
<name>A0A2G4R914_9PROT</name>
<dbReference type="InterPro" id="IPR050321">
    <property type="entry name" value="Glycosyltr_2/OpgH_subfam"/>
</dbReference>
<gene>
    <name evidence="15" type="ORF">CSR02_13515</name>
</gene>
<evidence type="ECO:0000256" key="8">
    <source>
        <dbReference type="ARBA" id="ARBA00022679"/>
    </source>
</evidence>
<dbReference type="EMBL" id="PEBQ01000173">
    <property type="protein sequence ID" value="PHY93054.1"/>
    <property type="molecule type" value="Genomic_DNA"/>
</dbReference>
<keyword evidence="5" id="KW-1003">Cell membrane</keyword>
<dbReference type="OrthoDB" id="9775281at2"/>
<dbReference type="AlphaFoldDB" id="A0A2G4R914"/>
<evidence type="ECO:0000256" key="2">
    <source>
        <dbReference type="ARBA" id="ARBA00005001"/>
    </source>
</evidence>
<proteinExistence type="inferred from homology"/>
<keyword evidence="11 13" id="KW-0472">Membrane</keyword>
<dbReference type="Gene3D" id="3.90.550.10">
    <property type="entry name" value="Spore Coat Polysaccharide Biosynthesis Protein SpsA, Chain A"/>
    <property type="match status" value="1"/>
</dbReference>
<feature type="transmembrane region" description="Helical" evidence="13">
    <location>
        <begin position="135"/>
        <end position="156"/>
    </location>
</feature>
<evidence type="ECO:0000256" key="6">
    <source>
        <dbReference type="ARBA" id="ARBA00022519"/>
    </source>
</evidence>
<dbReference type="NCBIfam" id="NF003962">
    <property type="entry name" value="PRK05454.2-5"/>
    <property type="match status" value="1"/>
</dbReference>
<comment type="pathway">
    <text evidence="2">Glycan metabolism; osmoregulated periplasmic glucan (OPG) biosynthesis.</text>
</comment>
<reference evidence="15 16" key="1">
    <citation type="submission" date="2017-10" db="EMBL/GenBank/DDBJ databases">
        <title>Genomic analysis of the genus Acetobacter.</title>
        <authorList>
            <person name="Kim K.H."/>
            <person name="Chun B.H."/>
            <person name="Son A.R."/>
            <person name="Jeon C.O."/>
        </authorList>
    </citation>
    <scope>NUCLEOTIDE SEQUENCE [LARGE SCALE GENOMIC DNA]</scope>
    <source>
        <strain evidence="15 16">LHT 2458</strain>
    </source>
</reference>
<evidence type="ECO:0000256" key="4">
    <source>
        <dbReference type="ARBA" id="ARBA00020585"/>
    </source>
</evidence>
<feature type="transmembrane region" description="Helical" evidence="13">
    <location>
        <begin position="501"/>
        <end position="524"/>
    </location>
</feature>
<keyword evidence="7" id="KW-0328">Glycosyltransferase</keyword>
<feature type="transmembrane region" description="Helical" evidence="13">
    <location>
        <begin position="636"/>
        <end position="658"/>
    </location>
</feature>
<keyword evidence="16" id="KW-1185">Reference proteome</keyword>
<accession>A0A2G4R914</accession>
<comment type="caution">
    <text evidence="15">The sequence shown here is derived from an EMBL/GenBank/DDBJ whole genome shotgun (WGS) entry which is preliminary data.</text>
</comment>
<protein>
    <recommendedName>
        <fullName evidence="4">Glucans biosynthesis glucosyltransferase H</fullName>
    </recommendedName>
</protein>
<keyword evidence="6" id="KW-0997">Cell inner membrane</keyword>
<keyword evidence="9 13" id="KW-0812">Transmembrane</keyword>
<evidence type="ECO:0000313" key="15">
    <source>
        <dbReference type="EMBL" id="PHY93054.1"/>
    </source>
</evidence>
<dbReference type="PANTHER" id="PTHR43867">
    <property type="entry name" value="CELLULOSE SYNTHASE CATALYTIC SUBUNIT A [UDP-FORMING]"/>
    <property type="match status" value="1"/>
</dbReference>